<gene>
    <name evidence="3" type="ORF">YP76_20330</name>
</gene>
<proteinExistence type="predicted"/>
<keyword evidence="1" id="KW-0732">Signal</keyword>
<feature type="signal peptide" evidence="1">
    <location>
        <begin position="1"/>
        <end position="30"/>
    </location>
</feature>
<organism evidence="3 4">
    <name type="scientific">Sphingobium chungbukense</name>
    <dbReference type="NCBI Taxonomy" id="56193"/>
    <lineage>
        <taxon>Bacteria</taxon>
        <taxon>Pseudomonadati</taxon>
        <taxon>Pseudomonadota</taxon>
        <taxon>Alphaproteobacteria</taxon>
        <taxon>Sphingomonadales</taxon>
        <taxon>Sphingomonadaceae</taxon>
        <taxon>Sphingobium</taxon>
    </lineage>
</organism>
<comment type="caution">
    <text evidence="3">The sequence shown here is derived from an EMBL/GenBank/DDBJ whole genome shotgun (WGS) entry which is preliminary data.</text>
</comment>
<accession>A0A0M3AP91</accession>
<reference evidence="3 4" key="1">
    <citation type="submission" date="2015-04" db="EMBL/GenBank/DDBJ databases">
        <title>Genome sequence of aromatic hydrocarbons-degrading Sphingobium chungbukense DJ77.</title>
        <authorList>
            <person name="Kim Y.-C."/>
            <person name="Chae J.-C."/>
        </authorList>
    </citation>
    <scope>NUCLEOTIDE SEQUENCE [LARGE SCALE GENOMIC DNA]</scope>
    <source>
        <strain evidence="3 4">DJ77</strain>
    </source>
</reference>
<evidence type="ECO:0000256" key="1">
    <source>
        <dbReference type="SAM" id="SignalP"/>
    </source>
</evidence>
<feature type="domain" description="DUF6438" evidence="2">
    <location>
        <begin position="39"/>
        <end position="153"/>
    </location>
</feature>
<protein>
    <recommendedName>
        <fullName evidence="2">DUF6438 domain-containing protein</fullName>
    </recommendedName>
</protein>
<dbReference type="InterPro" id="IPR045497">
    <property type="entry name" value="DUF6438"/>
</dbReference>
<dbReference type="STRING" id="56193.YP76_20330"/>
<name>A0A0M3AP91_9SPHN</name>
<evidence type="ECO:0000259" key="2">
    <source>
        <dbReference type="Pfam" id="PF20033"/>
    </source>
</evidence>
<sequence>MSYMKISVLRLKLLTGFLVAGLGVSNVAAAKEQRPHPALSVSFGPCFGFCPVYDVKIEADGTVLFHGERHTAVLGDRRVRKTPATYRRVLRSLASFRPANGTKANTQCLNQATDHAQVKIIWKNANGRETVLEHDRGCLSPTNTRLNAAVDQLPELLGVAEYAKQTQRPGVSRG</sequence>
<dbReference type="Proteomes" id="UP000033874">
    <property type="component" value="Unassembled WGS sequence"/>
</dbReference>
<dbReference type="AlphaFoldDB" id="A0A0M3AP91"/>
<feature type="chain" id="PRO_5005650458" description="DUF6438 domain-containing protein" evidence="1">
    <location>
        <begin position="31"/>
        <end position="174"/>
    </location>
</feature>
<dbReference type="PATRIC" id="fig|56193.3.peg.4272"/>
<dbReference type="Pfam" id="PF20033">
    <property type="entry name" value="DUF6438"/>
    <property type="match status" value="1"/>
</dbReference>
<dbReference type="EMBL" id="LBIC01000010">
    <property type="protein sequence ID" value="KKW90349.1"/>
    <property type="molecule type" value="Genomic_DNA"/>
</dbReference>
<evidence type="ECO:0000313" key="4">
    <source>
        <dbReference type="Proteomes" id="UP000033874"/>
    </source>
</evidence>
<evidence type="ECO:0000313" key="3">
    <source>
        <dbReference type="EMBL" id="KKW90349.1"/>
    </source>
</evidence>
<keyword evidence="4" id="KW-1185">Reference proteome</keyword>